<protein>
    <submittedName>
        <fullName evidence="2">Uncharacterized protein</fullName>
    </submittedName>
</protein>
<reference evidence="3" key="2">
    <citation type="submission" date="2013-04" db="EMBL/GenBank/DDBJ databases">
        <title>Genomic mechanisms accounting for the adaptation to parasitism in nematode-trapping fungi.</title>
        <authorList>
            <person name="Ahren D.G."/>
        </authorList>
    </citation>
    <scope>NUCLEOTIDE SEQUENCE [LARGE SCALE GENOMIC DNA]</scope>
    <source>
        <strain evidence="3">CBS 200.50</strain>
    </source>
</reference>
<reference evidence="2 3" key="1">
    <citation type="journal article" date="2013" name="PLoS Genet.">
        <title>Genomic mechanisms accounting for the adaptation to parasitism in nematode-trapping fungi.</title>
        <authorList>
            <person name="Meerupati T."/>
            <person name="Andersson K.M."/>
            <person name="Friman E."/>
            <person name="Kumar D."/>
            <person name="Tunlid A."/>
            <person name="Ahren D."/>
        </authorList>
    </citation>
    <scope>NUCLEOTIDE SEQUENCE [LARGE SCALE GENOMIC DNA]</scope>
    <source>
        <strain evidence="2 3">CBS 200.50</strain>
    </source>
</reference>
<dbReference type="HOGENOM" id="CLU_1277576_0_0_1"/>
<dbReference type="EMBL" id="AQGS01000467">
    <property type="protein sequence ID" value="EPS39587.1"/>
    <property type="molecule type" value="Genomic_DNA"/>
</dbReference>
<gene>
    <name evidence="2" type="ORF">H072_6656</name>
</gene>
<keyword evidence="3" id="KW-1185">Reference proteome</keyword>
<proteinExistence type="predicted"/>
<evidence type="ECO:0000313" key="2">
    <source>
        <dbReference type="EMBL" id="EPS39587.1"/>
    </source>
</evidence>
<feature type="region of interest" description="Disordered" evidence="1">
    <location>
        <begin position="1"/>
        <end position="24"/>
    </location>
</feature>
<dbReference type="OrthoDB" id="10495760at2759"/>
<name>S8BW92_DACHA</name>
<organism evidence="2 3">
    <name type="scientific">Dactylellina haptotyla (strain CBS 200.50)</name>
    <name type="common">Nematode-trapping fungus</name>
    <name type="synonym">Monacrosporium haptotylum</name>
    <dbReference type="NCBI Taxonomy" id="1284197"/>
    <lineage>
        <taxon>Eukaryota</taxon>
        <taxon>Fungi</taxon>
        <taxon>Dikarya</taxon>
        <taxon>Ascomycota</taxon>
        <taxon>Pezizomycotina</taxon>
        <taxon>Orbiliomycetes</taxon>
        <taxon>Orbiliales</taxon>
        <taxon>Orbiliaceae</taxon>
        <taxon>Dactylellina</taxon>
    </lineage>
</organism>
<comment type="caution">
    <text evidence="2">The sequence shown here is derived from an EMBL/GenBank/DDBJ whole genome shotgun (WGS) entry which is preliminary data.</text>
</comment>
<evidence type="ECO:0000256" key="1">
    <source>
        <dbReference type="SAM" id="MobiDB-lite"/>
    </source>
</evidence>
<accession>S8BW92</accession>
<evidence type="ECO:0000313" key="3">
    <source>
        <dbReference type="Proteomes" id="UP000015100"/>
    </source>
</evidence>
<dbReference type="AlphaFoldDB" id="S8BW92"/>
<sequence>MPRLHPCQFPQGGVVTGPASEEHPSDIPAVDTEAAAVEVASQTGEFDVDDIYDVYQAANALKIDTLMSHICETARAKVALNLEVVHDFERLLDQAIRLMEEYGHRKKVSAAFLGIIYEVAFIHEWYTVYHCASPKTNEEAEKLAKLDVLATKYGLCPIGADCVGCLKRRMRARRTKEPTMVEKVERLCEMAWENTWGGLGRSKMYDPHPPDPRDFD</sequence>
<dbReference type="Proteomes" id="UP000015100">
    <property type="component" value="Unassembled WGS sequence"/>
</dbReference>